<feature type="domain" description="DUF7869" evidence="1">
    <location>
        <begin position="362"/>
        <end position="526"/>
    </location>
</feature>
<evidence type="ECO:0000313" key="2">
    <source>
        <dbReference type="EMBL" id="CAK9002113.1"/>
    </source>
</evidence>
<dbReference type="EMBL" id="CAXAMM010004012">
    <property type="protein sequence ID" value="CAK9002113.1"/>
    <property type="molecule type" value="Genomic_DNA"/>
</dbReference>
<evidence type="ECO:0000313" key="3">
    <source>
        <dbReference type="Proteomes" id="UP001642464"/>
    </source>
</evidence>
<dbReference type="PANTHER" id="PTHR33153">
    <property type="entry name" value="MYND-TYPE DOMAIN-CONTAINING PROTEIN"/>
    <property type="match status" value="1"/>
</dbReference>
<keyword evidence="3" id="KW-1185">Reference proteome</keyword>
<evidence type="ECO:0000259" key="1">
    <source>
        <dbReference type="Pfam" id="PF25273"/>
    </source>
</evidence>
<sequence length="539" mass="62131">MAILCKPLSGQQITQNGDAQAAIHKIFARPCPNSKSASGVCVSCETGFRLEEVAQFRNLFQHMNLEERSNLLNTCYTTGKESDSTRVQWKLLGKRICLKRLCEVLGCSARTFVKAVHGEVDMRFKNGRQCGEARISVDQYFFELYNSAAEFLPEDPACKVEDVDNSISADSTSARLGSDHHHTSPALHSMLPLFGWDPAQTYLQDASAMTLDDVNLPRRYVQHQKPIDLWWQYLAWVVVRCPGKASSWTTFWKRWHERWRHVIGLRKPSQHSQCNVCFEHSQFIHSSGGTPLQKRQRAEAWQHHLREQYHDRLIYWHLRWQSRSPESRVLTVIIDGMDKSKGIWPQYSFQPAKILEKFNRPKLTVHLAMAHGYCCDFYLADDENFFHGASFFCEILTRTLARVRRICAAKGQRMPEHLVVQSDNTTSQAKNAEVFKYLAVLVRKYKFHSAVLNFLRVGHTHEDIDFMFSLVLSLVVRKVRIKVPDDLRVAILSGMSSVVSGKGYELTCELLSHVRNFKDWMDPMCLNPYNCFLPRKGIE</sequence>
<organism evidence="2 3">
    <name type="scientific">Durusdinium trenchii</name>
    <dbReference type="NCBI Taxonomy" id="1381693"/>
    <lineage>
        <taxon>Eukaryota</taxon>
        <taxon>Sar</taxon>
        <taxon>Alveolata</taxon>
        <taxon>Dinophyceae</taxon>
        <taxon>Suessiales</taxon>
        <taxon>Symbiodiniaceae</taxon>
        <taxon>Durusdinium</taxon>
    </lineage>
</organism>
<gene>
    <name evidence="2" type="ORF">SCF082_LOCUS7199</name>
</gene>
<comment type="caution">
    <text evidence="2">The sequence shown here is derived from an EMBL/GenBank/DDBJ whole genome shotgun (WGS) entry which is preliminary data.</text>
</comment>
<dbReference type="InterPro" id="IPR057191">
    <property type="entry name" value="DUF7869"/>
</dbReference>
<dbReference type="Pfam" id="PF25273">
    <property type="entry name" value="DUF7869"/>
    <property type="match status" value="1"/>
</dbReference>
<reference evidence="2 3" key="1">
    <citation type="submission" date="2024-02" db="EMBL/GenBank/DDBJ databases">
        <authorList>
            <person name="Chen Y."/>
            <person name="Shah S."/>
            <person name="Dougan E. K."/>
            <person name="Thang M."/>
            <person name="Chan C."/>
        </authorList>
    </citation>
    <scope>NUCLEOTIDE SEQUENCE [LARGE SCALE GENOMIC DNA]</scope>
</reference>
<protein>
    <recommendedName>
        <fullName evidence="1">DUF7869 domain-containing protein</fullName>
    </recommendedName>
</protein>
<accession>A0ABP0III0</accession>
<dbReference type="Proteomes" id="UP001642464">
    <property type="component" value="Unassembled WGS sequence"/>
</dbReference>
<feature type="non-terminal residue" evidence="2">
    <location>
        <position position="539"/>
    </location>
</feature>
<proteinExistence type="predicted"/>
<name>A0ABP0III0_9DINO</name>
<dbReference type="PANTHER" id="PTHR33153:SF3">
    <property type="entry name" value="TRAFFICKING PROTEIN PARTICLE COMPLEX SUBUNIT 11 DOMAIN-CONTAINING PROTEIN"/>
    <property type="match status" value="1"/>
</dbReference>